<evidence type="ECO:0000313" key="5">
    <source>
        <dbReference type="EMBL" id="KAF8402182.1"/>
    </source>
</evidence>
<dbReference type="EMBL" id="JABCRI010000008">
    <property type="protein sequence ID" value="KAF8402182.1"/>
    <property type="molecule type" value="Genomic_DNA"/>
</dbReference>
<accession>A0A835DIV1</accession>
<keyword evidence="3" id="KW-0732">Signal</keyword>
<dbReference type="PANTHER" id="PTHR47373">
    <property type="entry name" value="CYSTEINE PROTEINASE INHIBITOR 2"/>
    <property type="match status" value="1"/>
</dbReference>
<evidence type="ECO:0000256" key="1">
    <source>
        <dbReference type="ARBA" id="ARBA00022690"/>
    </source>
</evidence>
<dbReference type="Proteomes" id="UP000655225">
    <property type="component" value="Unassembled WGS sequence"/>
</dbReference>
<dbReference type="SMART" id="SM00043">
    <property type="entry name" value="CY"/>
    <property type="match status" value="1"/>
</dbReference>
<evidence type="ECO:0000259" key="4">
    <source>
        <dbReference type="SMART" id="SM00043"/>
    </source>
</evidence>
<proteinExistence type="predicted"/>
<reference evidence="5 6" key="1">
    <citation type="submission" date="2020-04" db="EMBL/GenBank/DDBJ databases">
        <title>Plant Genome Project.</title>
        <authorList>
            <person name="Zhang R.-G."/>
        </authorList>
    </citation>
    <scope>NUCLEOTIDE SEQUENCE [LARGE SCALE GENOMIC DNA]</scope>
    <source>
        <strain evidence="5">YNK0</strain>
        <tissue evidence="5">Leaf</tissue>
    </source>
</reference>
<sequence>MATISSSLLSLTLLFLCVSSSSSSVVVRYGRKVGGRTEIKDVKTNEEVQNLGRFCVKKFNEQEKEKGNSVVSFSEVVEAQRQVVSGIKYYLKIAAAEDGVAKRFDAVVVVKPWVRSKEMVTFAPSTS</sequence>
<evidence type="ECO:0000256" key="2">
    <source>
        <dbReference type="ARBA" id="ARBA00022704"/>
    </source>
</evidence>
<gene>
    <name evidence="5" type="ORF">HHK36_013134</name>
</gene>
<dbReference type="AlphaFoldDB" id="A0A835DIV1"/>
<dbReference type="InterPro" id="IPR046350">
    <property type="entry name" value="Cystatin_sf"/>
</dbReference>
<evidence type="ECO:0000256" key="3">
    <source>
        <dbReference type="SAM" id="SignalP"/>
    </source>
</evidence>
<dbReference type="Gene3D" id="3.10.450.10">
    <property type="match status" value="1"/>
</dbReference>
<dbReference type="InterPro" id="IPR000010">
    <property type="entry name" value="Cystatin_dom"/>
</dbReference>
<organism evidence="5 6">
    <name type="scientific">Tetracentron sinense</name>
    <name type="common">Spur-leaf</name>
    <dbReference type="NCBI Taxonomy" id="13715"/>
    <lineage>
        <taxon>Eukaryota</taxon>
        <taxon>Viridiplantae</taxon>
        <taxon>Streptophyta</taxon>
        <taxon>Embryophyta</taxon>
        <taxon>Tracheophyta</taxon>
        <taxon>Spermatophyta</taxon>
        <taxon>Magnoliopsida</taxon>
        <taxon>Trochodendrales</taxon>
        <taxon>Trochodendraceae</taxon>
        <taxon>Tetracentron</taxon>
    </lineage>
</organism>
<feature type="chain" id="PRO_5032326572" description="Cystatin domain-containing protein" evidence="3">
    <location>
        <begin position="24"/>
        <end position="127"/>
    </location>
</feature>
<feature type="domain" description="Cystatin" evidence="4">
    <location>
        <begin position="31"/>
        <end position="125"/>
    </location>
</feature>
<dbReference type="PANTHER" id="PTHR47373:SF1">
    <property type="entry name" value="CYSTEINE PROTEINASE INHIBITOR 2"/>
    <property type="match status" value="1"/>
</dbReference>
<keyword evidence="1" id="KW-0646">Protease inhibitor</keyword>
<keyword evidence="6" id="KW-1185">Reference proteome</keyword>
<comment type="caution">
    <text evidence="5">The sequence shown here is derived from an EMBL/GenBank/DDBJ whole genome shotgun (WGS) entry which is preliminary data.</text>
</comment>
<dbReference type="OrthoDB" id="1908104at2759"/>
<dbReference type="CDD" id="cd00042">
    <property type="entry name" value="CY"/>
    <property type="match status" value="1"/>
</dbReference>
<protein>
    <recommendedName>
        <fullName evidence="4">Cystatin domain-containing protein</fullName>
    </recommendedName>
</protein>
<dbReference type="SUPFAM" id="SSF54403">
    <property type="entry name" value="Cystatin/monellin"/>
    <property type="match status" value="1"/>
</dbReference>
<keyword evidence="2" id="KW-0789">Thiol protease inhibitor</keyword>
<feature type="signal peptide" evidence="3">
    <location>
        <begin position="1"/>
        <end position="23"/>
    </location>
</feature>
<dbReference type="OMA" id="ICASHDG"/>
<name>A0A835DIV1_TETSI</name>
<dbReference type="GO" id="GO:0004869">
    <property type="term" value="F:cysteine-type endopeptidase inhibitor activity"/>
    <property type="evidence" value="ECO:0007669"/>
    <property type="project" value="UniProtKB-KW"/>
</dbReference>
<evidence type="ECO:0000313" key="6">
    <source>
        <dbReference type="Proteomes" id="UP000655225"/>
    </source>
</evidence>
<dbReference type="Pfam" id="PF16845">
    <property type="entry name" value="SQAPI"/>
    <property type="match status" value="1"/>
</dbReference>